<dbReference type="GO" id="GO:0008168">
    <property type="term" value="F:methyltransferase activity"/>
    <property type="evidence" value="ECO:0007669"/>
    <property type="project" value="UniProtKB-KW"/>
</dbReference>
<dbReference type="EMBL" id="BJNF01000007">
    <property type="protein sequence ID" value="GEC14498.1"/>
    <property type="molecule type" value="Genomic_DNA"/>
</dbReference>
<dbReference type="SUPFAM" id="SSF52980">
    <property type="entry name" value="Restriction endonuclease-like"/>
    <property type="match status" value="1"/>
</dbReference>
<dbReference type="PANTHER" id="PTHR38590">
    <property type="entry name" value="BLL0828 PROTEIN"/>
    <property type="match status" value="1"/>
</dbReference>
<accession>A0A4Y3W7D5</accession>
<comment type="caution">
    <text evidence="3">The sequence shown here is derived from an EMBL/GenBank/DDBJ whole genome shotgun (WGS) entry which is preliminary data.</text>
</comment>
<dbReference type="CDD" id="cd01038">
    <property type="entry name" value="Endonuclease_DUF559"/>
    <property type="match status" value="1"/>
</dbReference>
<dbReference type="Proteomes" id="UP000318825">
    <property type="component" value="Unassembled WGS sequence"/>
</dbReference>
<sequence>MFMRRPSIVDTRVPRARALRHDLTEAEKKLWQHLRQPPFKERHFRRQATIGPYFCDFASHQFKIVIEVDGGQHADNSADDRRTARLVNKGYRVLRFWNNDVLENLPGVLATIFDATNETPPTPDPSPPQAGGGETSLRGEN</sequence>
<name>A0A4Y3W7D5_NITWI</name>
<evidence type="ECO:0000259" key="2">
    <source>
        <dbReference type="Pfam" id="PF04480"/>
    </source>
</evidence>
<dbReference type="Pfam" id="PF04480">
    <property type="entry name" value="DUF559"/>
    <property type="match status" value="1"/>
</dbReference>
<feature type="region of interest" description="Disordered" evidence="1">
    <location>
        <begin position="114"/>
        <end position="141"/>
    </location>
</feature>
<keyword evidence="3" id="KW-0808">Transferase</keyword>
<gene>
    <name evidence="3" type="ORF">NWI01_03900</name>
</gene>
<dbReference type="InterPro" id="IPR011335">
    <property type="entry name" value="Restrct_endonuc-II-like"/>
</dbReference>
<dbReference type="PANTHER" id="PTHR38590:SF1">
    <property type="entry name" value="BLL0828 PROTEIN"/>
    <property type="match status" value="1"/>
</dbReference>
<dbReference type="GO" id="GO:0032259">
    <property type="term" value="P:methylation"/>
    <property type="evidence" value="ECO:0007669"/>
    <property type="project" value="UniProtKB-KW"/>
</dbReference>
<organism evidence="3 4">
    <name type="scientific">Nitrobacter winogradskyi</name>
    <name type="common">Nitrobacter agilis</name>
    <dbReference type="NCBI Taxonomy" id="913"/>
    <lineage>
        <taxon>Bacteria</taxon>
        <taxon>Pseudomonadati</taxon>
        <taxon>Pseudomonadota</taxon>
        <taxon>Alphaproteobacteria</taxon>
        <taxon>Hyphomicrobiales</taxon>
        <taxon>Nitrobacteraceae</taxon>
        <taxon>Nitrobacter</taxon>
    </lineage>
</organism>
<evidence type="ECO:0000256" key="1">
    <source>
        <dbReference type="SAM" id="MobiDB-lite"/>
    </source>
</evidence>
<reference evidence="3 4" key="1">
    <citation type="submission" date="2019-06" db="EMBL/GenBank/DDBJ databases">
        <title>Whole genome shotgun sequence of Nitrobacter winogradskyi NBRC 14297.</title>
        <authorList>
            <person name="Hosoyama A."/>
            <person name="Uohara A."/>
            <person name="Ohji S."/>
            <person name="Ichikawa N."/>
        </authorList>
    </citation>
    <scope>NUCLEOTIDE SEQUENCE [LARGE SCALE GENOMIC DNA]</scope>
    <source>
        <strain evidence="3 4">NBRC 14297</strain>
    </source>
</reference>
<feature type="domain" description="DUF559" evidence="2">
    <location>
        <begin position="14"/>
        <end position="115"/>
    </location>
</feature>
<protein>
    <submittedName>
        <fullName evidence="3">DNA methylase</fullName>
    </submittedName>
</protein>
<dbReference type="Gene3D" id="3.40.960.10">
    <property type="entry name" value="VSR Endonuclease"/>
    <property type="match status" value="1"/>
</dbReference>
<proteinExistence type="predicted"/>
<evidence type="ECO:0000313" key="4">
    <source>
        <dbReference type="Proteomes" id="UP000318825"/>
    </source>
</evidence>
<evidence type="ECO:0000313" key="3">
    <source>
        <dbReference type="EMBL" id="GEC14498.1"/>
    </source>
</evidence>
<dbReference type="InterPro" id="IPR047216">
    <property type="entry name" value="Endonuclease_DUF559_bact"/>
</dbReference>
<keyword evidence="3" id="KW-0489">Methyltransferase</keyword>
<dbReference type="AlphaFoldDB" id="A0A4Y3W7D5"/>
<dbReference type="InterPro" id="IPR007569">
    <property type="entry name" value="DUF559"/>
</dbReference>